<keyword evidence="2" id="KW-0862">Zinc</keyword>
<dbReference type="EMBL" id="JAHLQN010000001">
    <property type="protein sequence ID" value="MBU5628049.1"/>
    <property type="molecule type" value="Genomic_DNA"/>
</dbReference>
<dbReference type="PANTHER" id="PTHR43808:SF8">
    <property type="entry name" value="PEPTIDASE M20 DIMERISATION DOMAIN-CONTAINING PROTEIN"/>
    <property type="match status" value="1"/>
</dbReference>
<dbReference type="Pfam" id="PF01546">
    <property type="entry name" value="Peptidase_M20"/>
    <property type="match status" value="1"/>
</dbReference>
<evidence type="ECO:0000313" key="5">
    <source>
        <dbReference type="Proteomes" id="UP000787672"/>
    </source>
</evidence>
<dbReference type="Pfam" id="PF07687">
    <property type="entry name" value="M20_dimer"/>
    <property type="match status" value="1"/>
</dbReference>
<evidence type="ECO:0000256" key="1">
    <source>
        <dbReference type="ARBA" id="ARBA00001947"/>
    </source>
</evidence>
<sequence>MDFTPTVIDNYVESNRDEAIACLVEAVQIPSVTGDELAFSKVLKRRMEENGLTVETDAEVEGRPNLLADWQGTRPGKRFVFNGHMDVFPPDTVDPGPFGPWAGTISDGWLFGRGAADMKSGDCAALMAVAFLRRMGFDPKGSVLLSYMVDEENGGTHGVQYLLKKNKLQGDFGICMDCSAGKLLVTHGGGIRASCTYTSEPRHSSIRYPGKNALRKAAVAINELYKIDDRLGTVYPENFDQPCMSINLLHAGTAANVHPAQATFTIDRRLVPGEDRYAALKEITDTLDRLKEDDAEFDYQFEISSMSPYLDIPEDDPFIQLLQKSYEQIMGKPVEIFRRAGGSDASFIRESTGMPIPNFGVAEDRGEGGSGRPDERVNVQGYLDFIKVYMMAVVNALS</sequence>
<dbReference type="InterPro" id="IPR011650">
    <property type="entry name" value="Peptidase_M20_dimer"/>
</dbReference>
<gene>
    <name evidence="4" type="ORF">KQI82_14140</name>
</gene>
<evidence type="ECO:0000256" key="2">
    <source>
        <dbReference type="ARBA" id="ARBA00022833"/>
    </source>
</evidence>
<keyword evidence="5" id="KW-1185">Reference proteome</keyword>
<dbReference type="RefSeq" id="WP_216633341.1">
    <property type="nucleotide sequence ID" value="NZ_JAHLQN010000001.1"/>
</dbReference>
<name>A0ABS6FCP5_9FIRM</name>
<dbReference type="PANTHER" id="PTHR43808">
    <property type="entry name" value="ACETYLORNITHINE DEACETYLASE"/>
    <property type="match status" value="1"/>
</dbReference>
<comment type="caution">
    <text evidence="4">The sequence shown here is derived from an EMBL/GenBank/DDBJ whole genome shotgun (WGS) entry which is preliminary data.</text>
</comment>
<evidence type="ECO:0000313" key="4">
    <source>
        <dbReference type="EMBL" id="MBU5628049.1"/>
    </source>
</evidence>
<reference evidence="4 5" key="1">
    <citation type="submission" date="2021-06" db="EMBL/GenBank/DDBJ databases">
        <authorList>
            <person name="Sun Q."/>
            <person name="Li D."/>
        </authorList>
    </citation>
    <scope>NUCLEOTIDE SEQUENCE [LARGE SCALE GENOMIC DNA]</scope>
    <source>
        <strain evidence="4 5">MSJ-2</strain>
    </source>
</reference>
<dbReference type="InterPro" id="IPR050072">
    <property type="entry name" value="Peptidase_M20A"/>
</dbReference>
<dbReference type="InterPro" id="IPR002933">
    <property type="entry name" value="Peptidase_M20"/>
</dbReference>
<protein>
    <submittedName>
        <fullName evidence="4">M20/M25/M40 family metallo-hydrolase</fullName>
    </submittedName>
</protein>
<comment type="cofactor">
    <cofactor evidence="1">
        <name>Zn(2+)</name>
        <dbReference type="ChEBI" id="CHEBI:29105"/>
    </cofactor>
</comment>
<evidence type="ECO:0000259" key="3">
    <source>
        <dbReference type="Pfam" id="PF07687"/>
    </source>
</evidence>
<feature type="domain" description="Peptidase M20 dimerisation" evidence="3">
    <location>
        <begin position="186"/>
        <end position="293"/>
    </location>
</feature>
<accession>A0ABS6FCP5</accession>
<organism evidence="4 5">
    <name type="scientific">Dysosmobacter acutus</name>
    <dbReference type="NCBI Taxonomy" id="2841504"/>
    <lineage>
        <taxon>Bacteria</taxon>
        <taxon>Bacillati</taxon>
        <taxon>Bacillota</taxon>
        <taxon>Clostridia</taxon>
        <taxon>Eubacteriales</taxon>
        <taxon>Oscillospiraceae</taxon>
        <taxon>Dysosmobacter</taxon>
    </lineage>
</organism>
<dbReference type="Proteomes" id="UP000787672">
    <property type="component" value="Unassembled WGS sequence"/>
</dbReference>
<proteinExistence type="predicted"/>